<dbReference type="CDD" id="cd20406">
    <property type="entry name" value="Tudor_Agenet_AtDUF_rpt2_4"/>
    <property type="match status" value="2"/>
</dbReference>
<feature type="region of interest" description="Disordered" evidence="1">
    <location>
        <begin position="592"/>
        <end position="713"/>
    </location>
</feature>
<accession>A0A078JEG3</accession>
<feature type="compositionally biased region" description="Basic and acidic residues" evidence="1">
    <location>
        <begin position="665"/>
        <end position="674"/>
    </location>
</feature>
<keyword evidence="4" id="KW-1185">Reference proteome</keyword>
<sequence length="921" mass="105538">MKNNLKKKGKLLSIAKDCEVEVSLQEDGFKGSWFRAILEQNPTRVKGKKASGLLQNFPVPPECLNEGVVFKEGSVVDAYFNNGWWTCLIVVERPDGSFLVYFDDPPDIMRFIRSQLRPHADWIGFEWVKSKNMVLFSLYLRTGKLVEMTREISERKHLIVDICKIRPSPPRDLCAQYSLSDYVEVVVTHGWRKGRVTEILFENKYKVYFAATKEDAIFNYTEIRLSMEWLGGGSWIKAHEREFENNAATPIRPAQESPSNAFVLESDEDDMVSDDATEIKSSRESHSNTSFLEATETETQNHELVDPVDGVELPLPQESDDIMDDVATPIIDPQEIPQALNHIYNWALNIDNKFWALKIKPSKLRVKRRDLSSSSSVRVCSDTNLQPHLFICFYIPPFSISLITKIYFSLVVFNYHRFLLTPVMLLRLWPLGETMSKSNDKIALPKRISETGTKGVVLKRINKRSNLKLVGKKGLWFSFGEQLMRFSLREFHLATDLPCVVDKDEEERLRLGATILVEGILMASNPLRKEVESFTYKKDDEIQFPLCLHWKETKALTIEEVDVKCILGDPELHSDLVEEVDCLLNIRGETVNETEKSKETEAATKTKGKKNGVRPSREVDHQEEDDTERKRNKKSMWTTVIKRVKIQKPMKDRHKRKRNNNKRMTHNENPKTNEDGEVNEDESKKHVKGTKKRGRVPKGMKKGVTTPREVQQQVEDDAEVDVGAKEIENPETNEGMKKGVTPPREVQQQVEDDAEVDVSAKEIENPETTEDGEVNEDASKKPVKGTKKRGRGTKVNISQRIMVYKMFFMIIISDLQKPLLNSKLLSCFFGMKKGVTPPREVQQQVKDDAEVDVKESKNPKTNEDGEVNEDASKKHMKFTKKRERVTKEPNVDTSKPKRQKKQEDSAADAIGRVLEDLKKAD</sequence>
<feature type="domain" description="Agenet" evidence="2">
    <location>
        <begin position="68"/>
        <end position="124"/>
    </location>
</feature>
<dbReference type="Proteomes" id="UP000028999">
    <property type="component" value="Unassembled WGS sequence"/>
</dbReference>
<feature type="compositionally biased region" description="Basic residues" evidence="1">
    <location>
        <begin position="874"/>
        <end position="884"/>
    </location>
</feature>
<feature type="compositionally biased region" description="Basic residues" evidence="1">
    <location>
        <begin position="685"/>
        <end position="701"/>
    </location>
</feature>
<feature type="region of interest" description="Disordered" evidence="1">
    <location>
        <begin position="730"/>
        <end position="791"/>
    </location>
</feature>
<feature type="compositionally biased region" description="Acidic residues" evidence="1">
    <location>
        <begin position="765"/>
        <end position="776"/>
    </location>
</feature>
<dbReference type="SMART" id="SM00743">
    <property type="entry name" value="Agenet"/>
    <property type="match status" value="2"/>
</dbReference>
<feature type="domain" description="Agenet" evidence="2">
    <location>
        <begin position="175"/>
        <end position="231"/>
    </location>
</feature>
<name>A0A078JEG3_BRANA</name>
<dbReference type="InterPro" id="IPR014002">
    <property type="entry name" value="Agenet_dom_plant"/>
</dbReference>
<organism evidence="3 4">
    <name type="scientific">Brassica napus</name>
    <name type="common">Rape</name>
    <dbReference type="NCBI Taxonomy" id="3708"/>
    <lineage>
        <taxon>Eukaryota</taxon>
        <taxon>Viridiplantae</taxon>
        <taxon>Streptophyta</taxon>
        <taxon>Embryophyta</taxon>
        <taxon>Tracheophyta</taxon>
        <taxon>Spermatophyta</taxon>
        <taxon>Magnoliopsida</taxon>
        <taxon>eudicotyledons</taxon>
        <taxon>Gunneridae</taxon>
        <taxon>Pentapetalae</taxon>
        <taxon>rosids</taxon>
        <taxon>malvids</taxon>
        <taxon>Brassicales</taxon>
        <taxon>Brassicaceae</taxon>
        <taxon>Brassiceae</taxon>
        <taxon>Brassica</taxon>
    </lineage>
</organism>
<feature type="compositionally biased region" description="Basic residues" evidence="1">
    <location>
        <begin position="642"/>
        <end position="664"/>
    </location>
</feature>
<evidence type="ECO:0000259" key="2">
    <source>
        <dbReference type="SMART" id="SM00743"/>
    </source>
</evidence>
<dbReference type="Pfam" id="PF05641">
    <property type="entry name" value="Agenet"/>
    <property type="match status" value="1"/>
</dbReference>
<gene>
    <name evidence="3" type="primary">BnaC07g47990D</name>
    <name evidence="3" type="ORF">GSBRNA2T00039474001</name>
</gene>
<feature type="compositionally biased region" description="Basic and acidic residues" evidence="1">
    <location>
        <begin position="845"/>
        <end position="863"/>
    </location>
</feature>
<proteinExistence type="predicted"/>
<feature type="region of interest" description="Disordered" evidence="1">
    <location>
        <begin position="273"/>
        <end position="300"/>
    </location>
</feature>
<protein>
    <submittedName>
        <fullName evidence="3">BnaC07g47990D protein</fullName>
    </submittedName>
</protein>
<dbReference type="AlphaFoldDB" id="A0A078JEG3"/>
<evidence type="ECO:0000313" key="3">
    <source>
        <dbReference type="EMBL" id="CDY63617.1"/>
    </source>
</evidence>
<feature type="compositionally biased region" description="Basic and acidic residues" evidence="1">
    <location>
        <begin position="593"/>
        <end position="604"/>
    </location>
</feature>
<dbReference type="PANTHER" id="PTHR31917">
    <property type="entry name" value="AGENET DOMAIN-CONTAINING PROTEIN-RELATED"/>
    <property type="match status" value="1"/>
</dbReference>
<feature type="compositionally biased region" description="Basic and acidic residues" evidence="1">
    <location>
        <begin position="277"/>
        <end position="286"/>
    </location>
</feature>
<dbReference type="PaxDb" id="3708-A0A078JEG3"/>
<feature type="region of interest" description="Disordered" evidence="1">
    <location>
        <begin position="839"/>
        <end position="921"/>
    </location>
</feature>
<dbReference type="PANTHER" id="PTHR31917:SF149">
    <property type="entry name" value="AGENET DOMAIN-CONTAINING PROTEIN"/>
    <property type="match status" value="1"/>
</dbReference>
<evidence type="ECO:0000256" key="1">
    <source>
        <dbReference type="SAM" id="MobiDB-lite"/>
    </source>
</evidence>
<feature type="compositionally biased region" description="Basic residues" evidence="1">
    <location>
        <begin position="781"/>
        <end position="791"/>
    </location>
</feature>
<dbReference type="EMBL" id="LK034327">
    <property type="protein sequence ID" value="CDY63617.1"/>
    <property type="molecule type" value="Genomic_DNA"/>
</dbReference>
<dbReference type="Gramene" id="CDY63617">
    <property type="protein sequence ID" value="CDY63617"/>
    <property type="gene ID" value="GSBRNA2T00039474001"/>
</dbReference>
<dbReference type="InterPro" id="IPR008395">
    <property type="entry name" value="Agenet-like_dom"/>
</dbReference>
<evidence type="ECO:0000313" key="4">
    <source>
        <dbReference type="Proteomes" id="UP000028999"/>
    </source>
</evidence>
<reference evidence="3 4" key="1">
    <citation type="journal article" date="2014" name="Science">
        <title>Plant genetics. Early allopolyploid evolution in the post-Neolithic Brassica napus oilseed genome.</title>
        <authorList>
            <person name="Chalhoub B."/>
            <person name="Denoeud F."/>
            <person name="Liu S."/>
            <person name="Parkin I.A."/>
            <person name="Tang H."/>
            <person name="Wang X."/>
            <person name="Chiquet J."/>
            <person name="Belcram H."/>
            <person name="Tong C."/>
            <person name="Samans B."/>
            <person name="Correa M."/>
            <person name="Da Silva C."/>
            <person name="Just J."/>
            <person name="Falentin C."/>
            <person name="Koh C.S."/>
            <person name="Le Clainche I."/>
            <person name="Bernard M."/>
            <person name="Bento P."/>
            <person name="Noel B."/>
            <person name="Labadie K."/>
            <person name="Alberti A."/>
            <person name="Charles M."/>
            <person name="Arnaud D."/>
            <person name="Guo H."/>
            <person name="Daviaud C."/>
            <person name="Alamery S."/>
            <person name="Jabbari K."/>
            <person name="Zhao M."/>
            <person name="Edger P.P."/>
            <person name="Chelaifa H."/>
            <person name="Tack D."/>
            <person name="Lassalle G."/>
            <person name="Mestiri I."/>
            <person name="Schnel N."/>
            <person name="Le Paslier M.C."/>
            <person name="Fan G."/>
            <person name="Renault V."/>
            <person name="Bayer P.E."/>
            <person name="Golicz A.A."/>
            <person name="Manoli S."/>
            <person name="Lee T.H."/>
            <person name="Thi V.H."/>
            <person name="Chalabi S."/>
            <person name="Hu Q."/>
            <person name="Fan C."/>
            <person name="Tollenaere R."/>
            <person name="Lu Y."/>
            <person name="Battail C."/>
            <person name="Shen J."/>
            <person name="Sidebottom C.H."/>
            <person name="Wang X."/>
            <person name="Canaguier A."/>
            <person name="Chauveau A."/>
            <person name="Berard A."/>
            <person name="Deniot G."/>
            <person name="Guan M."/>
            <person name="Liu Z."/>
            <person name="Sun F."/>
            <person name="Lim Y.P."/>
            <person name="Lyons E."/>
            <person name="Town C.D."/>
            <person name="Bancroft I."/>
            <person name="Wang X."/>
            <person name="Meng J."/>
            <person name="Ma J."/>
            <person name="Pires J.C."/>
            <person name="King G.J."/>
            <person name="Brunel D."/>
            <person name="Delourme R."/>
            <person name="Renard M."/>
            <person name="Aury J.M."/>
            <person name="Adams K.L."/>
            <person name="Batley J."/>
            <person name="Snowdon R.J."/>
            <person name="Tost J."/>
            <person name="Edwards D."/>
            <person name="Zhou Y."/>
            <person name="Hua W."/>
            <person name="Sharpe A.G."/>
            <person name="Paterson A.H."/>
            <person name="Guan C."/>
            <person name="Wincker P."/>
        </authorList>
    </citation>
    <scope>NUCLEOTIDE SEQUENCE [LARGE SCALE GENOMIC DNA]</scope>
    <source>
        <strain evidence="4">cv. Darmor-bzh</strain>
    </source>
</reference>